<feature type="region of interest" description="Disordered" evidence="1">
    <location>
        <begin position="371"/>
        <end position="400"/>
    </location>
</feature>
<feature type="compositionally biased region" description="Polar residues" evidence="1">
    <location>
        <begin position="69"/>
        <end position="84"/>
    </location>
</feature>
<proteinExistence type="predicted"/>
<accession>A0AAD6ZU07</accession>
<dbReference type="Proteomes" id="UP001218218">
    <property type="component" value="Unassembled WGS sequence"/>
</dbReference>
<organism evidence="2 3">
    <name type="scientific">Mycena albidolilacea</name>
    <dbReference type="NCBI Taxonomy" id="1033008"/>
    <lineage>
        <taxon>Eukaryota</taxon>
        <taxon>Fungi</taxon>
        <taxon>Dikarya</taxon>
        <taxon>Basidiomycota</taxon>
        <taxon>Agaricomycotina</taxon>
        <taxon>Agaricomycetes</taxon>
        <taxon>Agaricomycetidae</taxon>
        <taxon>Agaricales</taxon>
        <taxon>Marasmiineae</taxon>
        <taxon>Mycenaceae</taxon>
        <taxon>Mycena</taxon>
    </lineage>
</organism>
<evidence type="ECO:0000256" key="1">
    <source>
        <dbReference type="SAM" id="MobiDB-lite"/>
    </source>
</evidence>
<feature type="region of interest" description="Disordered" evidence="1">
    <location>
        <begin position="65"/>
        <end position="84"/>
    </location>
</feature>
<dbReference type="EMBL" id="JARIHO010000028">
    <property type="protein sequence ID" value="KAJ7339181.1"/>
    <property type="molecule type" value="Genomic_DNA"/>
</dbReference>
<dbReference type="AlphaFoldDB" id="A0AAD6ZU07"/>
<gene>
    <name evidence="2" type="ORF">DFH08DRAFT_1082580</name>
</gene>
<feature type="region of interest" description="Disordered" evidence="1">
    <location>
        <begin position="583"/>
        <end position="604"/>
    </location>
</feature>
<reference evidence="2" key="1">
    <citation type="submission" date="2023-03" db="EMBL/GenBank/DDBJ databases">
        <title>Massive genome expansion in bonnet fungi (Mycena s.s.) driven by repeated elements and novel gene families across ecological guilds.</title>
        <authorList>
            <consortium name="Lawrence Berkeley National Laboratory"/>
            <person name="Harder C.B."/>
            <person name="Miyauchi S."/>
            <person name="Viragh M."/>
            <person name="Kuo A."/>
            <person name="Thoen E."/>
            <person name="Andreopoulos B."/>
            <person name="Lu D."/>
            <person name="Skrede I."/>
            <person name="Drula E."/>
            <person name="Henrissat B."/>
            <person name="Morin E."/>
            <person name="Kohler A."/>
            <person name="Barry K."/>
            <person name="LaButti K."/>
            <person name="Morin E."/>
            <person name="Salamov A."/>
            <person name="Lipzen A."/>
            <person name="Mereny Z."/>
            <person name="Hegedus B."/>
            <person name="Baldrian P."/>
            <person name="Stursova M."/>
            <person name="Weitz H."/>
            <person name="Taylor A."/>
            <person name="Grigoriev I.V."/>
            <person name="Nagy L.G."/>
            <person name="Martin F."/>
            <person name="Kauserud H."/>
        </authorList>
    </citation>
    <scope>NUCLEOTIDE SEQUENCE</scope>
    <source>
        <strain evidence="2">CBHHK002</strain>
    </source>
</reference>
<comment type="caution">
    <text evidence="2">The sequence shown here is derived from an EMBL/GenBank/DDBJ whole genome shotgun (WGS) entry which is preliminary data.</text>
</comment>
<keyword evidence="3" id="KW-1185">Reference proteome</keyword>
<protein>
    <submittedName>
        <fullName evidence="2">Uncharacterized protein</fullName>
    </submittedName>
</protein>
<evidence type="ECO:0000313" key="2">
    <source>
        <dbReference type="EMBL" id="KAJ7339181.1"/>
    </source>
</evidence>
<evidence type="ECO:0000313" key="3">
    <source>
        <dbReference type="Proteomes" id="UP001218218"/>
    </source>
</evidence>
<feature type="region of interest" description="Disordered" evidence="1">
    <location>
        <begin position="531"/>
        <end position="550"/>
    </location>
</feature>
<feature type="compositionally biased region" description="Low complexity" evidence="1">
    <location>
        <begin position="371"/>
        <end position="383"/>
    </location>
</feature>
<feature type="compositionally biased region" description="Polar residues" evidence="1">
    <location>
        <begin position="589"/>
        <end position="603"/>
    </location>
</feature>
<sequence>MSSDPRYSAADALAWENYHDAVLAWVNGTAGHPGMPPPGYIESYRLRHPRAPLPSDFPRIEEAWRNRHASGSSPRTTETAPGGVSLSNDAFSSFLNHQALVTQQLAANASQIARRGVRGDMGTYRRASFGEIVDAVSLVIHDLPEDAGKAVRSKGWQRKVVGKAARKNKGKRVPRGKHARIGAVSVAGSETASVASTEDSVDAALFGEEGEAEEVPVVDEDVFMTDYTIFKDEDDDAANGGLLTVDDGEAVNVTARTAHVPPAHPAPPDAPPHPRDVFVCTCVAPSSRLLKHVCRPLRCRCPLVAPSYAFSPPYVSRPTLPALCFLPYVPTSATALRSAGPAFCHLTYIDPLSLRLPYALACLCHRPLASTSSPFTASTTSPPALLPSTARSPPHHPSNPPCAHPTPAALFYAAALLPLCVQPPPALNAATVPMPHLSKAQRHNASHDAFWSGYMIPPPPPPPGVHTSPAPVDPLSSVGFHGRLFAKPPHVMPRRTLAAPPPSSPHSRNPIIALTAGVLGTAHRNRNDLLGTVPSTGLRGSASVPPSAYSRQRRHVPVPQAHLHCFQEIRPISINVSPGASHTFPHHPTVSSLRQLSPPSSTHVGGAHCRIADHVIAICSGNAFAPSSPHTPKLDPLHLRR</sequence>
<name>A0AAD6ZU07_9AGAR</name>